<name>A0A7H0LMS3_9SPHN</name>
<dbReference type="AlphaFoldDB" id="A0A7H0LMS3"/>
<protein>
    <recommendedName>
        <fullName evidence="4">SRCR domain-containing protein</fullName>
    </recommendedName>
</protein>
<proteinExistence type="predicted"/>
<dbReference type="KEGG" id="spap:H3Z74_07355"/>
<evidence type="ECO:0000313" key="2">
    <source>
        <dbReference type="EMBL" id="QNQ10976.1"/>
    </source>
</evidence>
<dbReference type="EMBL" id="CP061038">
    <property type="protein sequence ID" value="QNQ10976.1"/>
    <property type="molecule type" value="Genomic_DNA"/>
</dbReference>
<evidence type="ECO:0000313" key="3">
    <source>
        <dbReference type="Proteomes" id="UP000516148"/>
    </source>
</evidence>
<reference evidence="2 3" key="1">
    <citation type="submission" date="2020-09" db="EMBL/GenBank/DDBJ databases">
        <title>Sphingomonas sp., a new species isolated from pork steak.</title>
        <authorList>
            <person name="Heidler von Heilborn D."/>
        </authorList>
    </citation>
    <scope>NUCLEOTIDE SEQUENCE [LARGE SCALE GENOMIC DNA]</scope>
    <source>
        <strain evidence="3">S8-3T</strain>
    </source>
</reference>
<feature type="chain" id="PRO_5028983082" description="SRCR domain-containing protein" evidence="1">
    <location>
        <begin position="21"/>
        <end position="83"/>
    </location>
</feature>
<evidence type="ECO:0008006" key="4">
    <source>
        <dbReference type="Google" id="ProtNLM"/>
    </source>
</evidence>
<keyword evidence="1" id="KW-0732">Signal</keyword>
<feature type="signal peptide" evidence="1">
    <location>
        <begin position="1"/>
        <end position="20"/>
    </location>
</feature>
<gene>
    <name evidence="2" type="ORF">H3Z74_07355</name>
</gene>
<dbReference type="RefSeq" id="WP_187763263.1">
    <property type="nucleotide sequence ID" value="NZ_CP061038.1"/>
</dbReference>
<organism evidence="2 3">
    <name type="scientific">Sphingomonas alpina</name>
    <dbReference type="NCBI Taxonomy" id="653931"/>
    <lineage>
        <taxon>Bacteria</taxon>
        <taxon>Pseudomonadati</taxon>
        <taxon>Pseudomonadota</taxon>
        <taxon>Alphaproteobacteria</taxon>
        <taxon>Sphingomonadales</taxon>
        <taxon>Sphingomonadaceae</taxon>
        <taxon>Sphingomonas</taxon>
    </lineage>
</organism>
<dbReference type="Proteomes" id="UP000516148">
    <property type="component" value="Chromosome"/>
</dbReference>
<sequence length="83" mass="9601">MKFFVMIAAGLLSVAATAPAAAVAAPVAGVQSHERVVVRERTETRRHWGNDRRRHGWGTRKVCKRTWYHGRKVTRCRTVRYRR</sequence>
<keyword evidence="3" id="KW-1185">Reference proteome</keyword>
<evidence type="ECO:0000256" key="1">
    <source>
        <dbReference type="SAM" id="SignalP"/>
    </source>
</evidence>
<accession>A0A7H0LMS3</accession>